<name>A0A1N6M3H0_9VIBR</name>
<accession>A0A1N6M3H0</accession>
<reference evidence="2 3" key="1">
    <citation type="submission" date="2016-12" db="EMBL/GenBank/DDBJ databases">
        <authorList>
            <person name="Song W.-J."/>
            <person name="Kurnit D.M."/>
        </authorList>
    </citation>
    <scope>NUCLEOTIDE SEQUENCE [LARGE SCALE GENOMIC DNA]</scope>
    <source>
        <strain evidence="2 3">CECT 9026</strain>
    </source>
</reference>
<gene>
    <name evidence="2" type="ORF">VSP9026_01663</name>
    <name evidence="1" type="ORF">Vspart_01748</name>
</gene>
<dbReference type="RefSeq" id="WP_074372537.1">
    <property type="nucleotide sequence ID" value="NZ_AP024907.1"/>
</dbReference>
<dbReference type="Proteomes" id="UP000515264">
    <property type="component" value="Chromosome 1"/>
</dbReference>
<dbReference type="Proteomes" id="UP000184774">
    <property type="component" value="Unassembled WGS sequence"/>
</dbReference>
<evidence type="ECO:0000313" key="3">
    <source>
        <dbReference type="Proteomes" id="UP000184774"/>
    </source>
</evidence>
<dbReference type="EMBL" id="FSSB01000010">
    <property type="protein sequence ID" value="SIO93982.1"/>
    <property type="molecule type" value="Genomic_DNA"/>
</dbReference>
<organism evidence="2 3">
    <name type="scientific">Vibrio spartinae</name>
    <dbReference type="NCBI Taxonomy" id="1918945"/>
    <lineage>
        <taxon>Bacteria</taxon>
        <taxon>Pseudomonadati</taxon>
        <taxon>Pseudomonadota</taxon>
        <taxon>Gammaproteobacteria</taxon>
        <taxon>Vibrionales</taxon>
        <taxon>Vibrionaceae</taxon>
        <taxon>Vibrio</taxon>
    </lineage>
</organism>
<dbReference type="EMBL" id="CP046268">
    <property type="protein sequence ID" value="QMV14492.1"/>
    <property type="molecule type" value="Genomic_DNA"/>
</dbReference>
<evidence type="ECO:0000313" key="1">
    <source>
        <dbReference type="EMBL" id="QMV14492.1"/>
    </source>
</evidence>
<dbReference type="OrthoDB" id="6398251at2"/>
<evidence type="ECO:0000313" key="4">
    <source>
        <dbReference type="Proteomes" id="UP000515264"/>
    </source>
</evidence>
<reference evidence="1 4" key="3">
    <citation type="journal article" date="2020" name="J. Nat. Prod.">
        <title>Genomics-Metabolomics Profiling Disclosed Marine Vibrio spartinae 3.6 as a Producer of a New Branched Side Chain Prodigiosin.</title>
        <authorList>
            <person name="Vitale G.A."/>
            <person name="Sciarretta M."/>
            <person name="Palma Esposito F."/>
            <person name="January G.G."/>
            <person name="Giaccio M."/>
            <person name="Bunk B."/>
            <person name="Sproer C."/>
            <person name="Bajerski F."/>
            <person name="Power D."/>
            <person name="Festa C."/>
            <person name="Monti M.C."/>
            <person name="D'Auria M.V."/>
            <person name="de Pascale D."/>
        </authorList>
    </citation>
    <scope>NUCLEOTIDE SEQUENCE [LARGE SCALE GENOMIC DNA]</scope>
    <source>
        <strain evidence="1 4">3.6</strain>
    </source>
</reference>
<keyword evidence="4" id="KW-1185">Reference proteome</keyword>
<evidence type="ECO:0000313" key="2">
    <source>
        <dbReference type="EMBL" id="SIO93982.1"/>
    </source>
</evidence>
<sequence length="191" mass="21064">MASTNLACSVEQGFNFQKDTQIQVGHITSLKIGDKEYKKDLAVTLPTDISGDKVKVVGVISNIFWEGGHADPIMFGCRISTDNKESSVLLQHTSMSDTSVSFSFVIYDYDPKEKKFYPNFHSNETDLNGLVAKSGGELDFGVDLDQADDVVSPKNFSFFLGVMPTEEEQEAHFAVNTSAKFVKKWGVSVSE</sequence>
<protein>
    <submittedName>
        <fullName evidence="2">Uncharacterized protein</fullName>
    </submittedName>
</protein>
<reference evidence="1" key="2">
    <citation type="submission" date="2019-11" db="EMBL/GenBank/DDBJ databases">
        <authorList>
            <person name="January G."/>
            <person name="Bunk B."/>
        </authorList>
    </citation>
    <scope>NUCLEOTIDE SEQUENCE</scope>
    <source>
        <strain evidence="1">3.6</strain>
    </source>
</reference>
<dbReference type="AlphaFoldDB" id="A0A1N6M3H0"/>
<proteinExistence type="predicted"/>